<proteinExistence type="predicted"/>
<feature type="region of interest" description="Disordered" evidence="3">
    <location>
        <begin position="272"/>
        <end position="292"/>
    </location>
</feature>
<accession>A0A4C1ZET6</accession>
<dbReference type="STRING" id="151549.A0A4C1ZET6"/>
<reference evidence="4 5" key="1">
    <citation type="journal article" date="2019" name="Commun. Biol.">
        <title>The bagworm genome reveals a unique fibroin gene that provides high tensile strength.</title>
        <authorList>
            <person name="Kono N."/>
            <person name="Nakamura H."/>
            <person name="Ohtoshi R."/>
            <person name="Tomita M."/>
            <person name="Numata K."/>
            <person name="Arakawa K."/>
        </authorList>
    </citation>
    <scope>NUCLEOTIDE SEQUENCE [LARGE SCALE GENOMIC DNA]</scope>
</reference>
<keyword evidence="1" id="KW-0732">Signal</keyword>
<organism evidence="4 5">
    <name type="scientific">Eumeta variegata</name>
    <name type="common">Bagworm moth</name>
    <name type="synonym">Eumeta japonica</name>
    <dbReference type="NCBI Taxonomy" id="151549"/>
    <lineage>
        <taxon>Eukaryota</taxon>
        <taxon>Metazoa</taxon>
        <taxon>Ecdysozoa</taxon>
        <taxon>Arthropoda</taxon>
        <taxon>Hexapoda</taxon>
        <taxon>Insecta</taxon>
        <taxon>Pterygota</taxon>
        <taxon>Neoptera</taxon>
        <taxon>Endopterygota</taxon>
        <taxon>Lepidoptera</taxon>
        <taxon>Glossata</taxon>
        <taxon>Ditrysia</taxon>
        <taxon>Tineoidea</taxon>
        <taxon>Psychidae</taxon>
        <taxon>Oiketicinae</taxon>
        <taxon>Eumeta</taxon>
    </lineage>
</organism>
<dbReference type="OrthoDB" id="6358661at2759"/>
<dbReference type="Proteomes" id="UP000299102">
    <property type="component" value="Unassembled WGS sequence"/>
</dbReference>
<name>A0A4C1ZET6_EUMVA</name>
<keyword evidence="5" id="KW-1185">Reference proteome</keyword>
<evidence type="ECO:0000256" key="1">
    <source>
        <dbReference type="ARBA" id="ARBA00022729"/>
    </source>
</evidence>
<evidence type="ECO:0000313" key="4">
    <source>
        <dbReference type="EMBL" id="GBP86310.1"/>
    </source>
</evidence>
<dbReference type="PANTHER" id="PTHR10380">
    <property type="entry name" value="CUTICLE PROTEIN"/>
    <property type="match status" value="1"/>
</dbReference>
<dbReference type="EMBL" id="BGZK01001786">
    <property type="protein sequence ID" value="GBP86310.1"/>
    <property type="molecule type" value="Genomic_DNA"/>
</dbReference>
<dbReference type="PROSITE" id="PS51155">
    <property type="entry name" value="CHIT_BIND_RR_2"/>
    <property type="match status" value="1"/>
</dbReference>
<protein>
    <submittedName>
        <fullName evidence="4">Cuticle protein 10.9</fullName>
    </submittedName>
</protein>
<dbReference type="GO" id="GO:0062129">
    <property type="term" value="C:chitin-based extracellular matrix"/>
    <property type="evidence" value="ECO:0007669"/>
    <property type="project" value="TreeGrafter"/>
</dbReference>
<keyword evidence="2" id="KW-0193">Cuticle</keyword>
<dbReference type="Pfam" id="PF00379">
    <property type="entry name" value="Chitin_bind_4"/>
    <property type="match status" value="1"/>
</dbReference>
<dbReference type="InterPro" id="IPR000618">
    <property type="entry name" value="Insect_cuticle"/>
</dbReference>
<dbReference type="InterPro" id="IPR050468">
    <property type="entry name" value="Cuticle_Struct_Prot"/>
</dbReference>
<evidence type="ECO:0000256" key="2">
    <source>
        <dbReference type="PROSITE-ProRule" id="PRU00497"/>
    </source>
</evidence>
<dbReference type="AlphaFoldDB" id="A0A4C1ZET6"/>
<comment type="caution">
    <text evidence="4">The sequence shown here is derived from an EMBL/GenBank/DDBJ whole genome shotgun (WGS) entry which is preliminary data.</text>
</comment>
<sequence>MKIEECGSMIRIKDMAEIKMMNNTEPEWDLAKAKKKTFYTHMGKATGTILEDVIGPHANDPIYRNSARNQSRCRNREGRRAGGRVVSQRLSDVRSRMLYWTLLMLTGIALCGADVSHLRELAPPEAPEEPSTEPAPPKPYVFSYTAGRYPGHADRQHSEVSDGSGVVRGSFSYVDPRNKIRTVDYVADKQGFHPVLSDEPPEHPRESEAVALARDKHEKLFAKIAEQHATNPHPDLEESVPHQSAAVLAAAARHTQLFKVIAEQHARIAAEREQMQLEDEAQQRHLQDIDRQ</sequence>
<evidence type="ECO:0000313" key="5">
    <source>
        <dbReference type="Proteomes" id="UP000299102"/>
    </source>
</evidence>
<gene>
    <name evidence="4" type="ORF">EVAR_58257_1</name>
</gene>
<evidence type="ECO:0000256" key="3">
    <source>
        <dbReference type="SAM" id="MobiDB-lite"/>
    </source>
</evidence>
<dbReference type="GO" id="GO:0008010">
    <property type="term" value="F:structural constituent of chitin-based larval cuticle"/>
    <property type="evidence" value="ECO:0007669"/>
    <property type="project" value="TreeGrafter"/>
</dbReference>